<evidence type="ECO:0000256" key="7">
    <source>
        <dbReference type="ARBA" id="ARBA00022741"/>
    </source>
</evidence>
<evidence type="ECO:0000313" key="14">
    <source>
        <dbReference type="Proteomes" id="UP000177894"/>
    </source>
</evidence>
<feature type="domain" description="ABC transporter" evidence="11">
    <location>
        <begin position="5"/>
        <end position="241"/>
    </location>
</feature>
<evidence type="ECO:0000256" key="9">
    <source>
        <dbReference type="ARBA" id="ARBA00022967"/>
    </source>
</evidence>
<gene>
    <name evidence="13" type="primary">rbsA_1</name>
    <name evidence="12" type="ORF">BJL90_07270</name>
    <name evidence="13" type="ORF">CLFO_03480</name>
</gene>
<evidence type="ECO:0000313" key="13">
    <source>
        <dbReference type="EMBL" id="ARE86032.1"/>
    </source>
</evidence>
<evidence type="ECO:0000259" key="11">
    <source>
        <dbReference type="PROSITE" id="PS50893"/>
    </source>
</evidence>
<dbReference type="InterPro" id="IPR027417">
    <property type="entry name" value="P-loop_NTPase"/>
</dbReference>
<dbReference type="SMART" id="SM00382">
    <property type="entry name" value="AAA"/>
    <property type="match status" value="2"/>
</dbReference>
<dbReference type="SUPFAM" id="SSF52540">
    <property type="entry name" value="P-loop containing nucleoside triphosphate hydrolases"/>
    <property type="match status" value="2"/>
</dbReference>
<dbReference type="Proteomes" id="UP000177894">
    <property type="component" value="Chromosome"/>
</dbReference>
<evidence type="ECO:0000256" key="1">
    <source>
        <dbReference type="ARBA" id="ARBA00004202"/>
    </source>
</evidence>
<keyword evidence="4" id="KW-1003">Cell membrane</keyword>
<keyword evidence="7" id="KW-0547">Nucleotide-binding</keyword>
<keyword evidence="3" id="KW-0813">Transport</keyword>
<dbReference type="PANTHER" id="PTHR43790">
    <property type="entry name" value="CARBOHYDRATE TRANSPORT ATP-BINDING PROTEIN MG119-RELATED"/>
    <property type="match status" value="1"/>
</dbReference>
<dbReference type="GO" id="GO:0015749">
    <property type="term" value="P:monosaccharide transmembrane transport"/>
    <property type="evidence" value="ECO:0007669"/>
    <property type="project" value="UniProtKB-ARBA"/>
</dbReference>
<dbReference type="RefSeq" id="WP_070965952.1">
    <property type="nucleotide sequence ID" value="NZ_CP017603.1"/>
</dbReference>
<reference evidence="12 14" key="1">
    <citation type="submission" date="2016-10" db="EMBL/GenBank/DDBJ databases">
        <title>Complete Genome Sequence of Acetogen Clostridium formicoaceticum ATCC 27076.</title>
        <authorList>
            <person name="Bao T."/>
            <person name="Cheng C."/>
            <person name="Zhao J."/>
            <person name="Yang S.-T."/>
            <person name="Wang J."/>
            <person name="Wang M."/>
        </authorList>
    </citation>
    <scope>NUCLEOTIDE SEQUENCE [LARGE SCALE GENOMIC DNA]</scope>
    <source>
        <strain evidence="12 14">ATCC 27076</strain>
    </source>
</reference>
<dbReference type="GO" id="GO:0005886">
    <property type="term" value="C:plasma membrane"/>
    <property type="evidence" value="ECO:0007669"/>
    <property type="project" value="UniProtKB-SubCell"/>
</dbReference>
<dbReference type="FunFam" id="3.40.50.300:FF:000126">
    <property type="entry name" value="Galactose/methyl galactoside import ATP-binding protein MglA"/>
    <property type="match status" value="1"/>
</dbReference>
<dbReference type="EMBL" id="CP017603">
    <property type="protein sequence ID" value="AOY75712.1"/>
    <property type="molecule type" value="Genomic_DNA"/>
</dbReference>
<dbReference type="Pfam" id="PF00005">
    <property type="entry name" value="ABC_tran"/>
    <property type="match status" value="2"/>
</dbReference>
<dbReference type="InterPro" id="IPR003439">
    <property type="entry name" value="ABC_transporter-like_ATP-bd"/>
</dbReference>
<keyword evidence="10" id="KW-0472">Membrane</keyword>
<dbReference type="CDD" id="cd03216">
    <property type="entry name" value="ABC_Carb_Monos_I"/>
    <property type="match status" value="1"/>
</dbReference>
<dbReference type="InterPro" id="IPR003593">
    <property type="entry name" value="AAA+_ATPase"/>
</dbReference>
<keyword evidence="13" id="KW-0378">Hydrolase</keyword>
<keyword evidence="14" id="KW-1185">Reference proteome</keyword>
<dbReference type="InterPro" id="IPR050107">
    <property type="entry name" value="ABC_carbohydrate_import_ATPase"/>
</dbReference>
<organism evidence="13 15">
    <name type="scientific">Clostridium formicaceticum</name>
    <dbReference type="NCBI Taxonomy" id="1497"/>
    <lineage>
        <taxon>Bacteria</taxon>
        <taxon>Bacillati</taxon>
        <taxon>Bacillota</taxon>
        <taxon>Clostridia</taxon>
        <taxon>Eubacteriales</taxon>
        <taxon>Clostridiaceae</taxon>
        <taxon>Clostridium</taxon>
    </lineage>
</organism>
<evidence type="ECO:0000256" key="5">
    <source>
        <dbReference type="ARBA" id="ARBA00022597"/>
    </source>
</evidence>
<dbReference type="Gene3D" id="3.40.50.300">
    <property type="entry name" value="P-loop containing nucleotide triphosphate hydrolases"/>
    <property type="match status" value="2"/>
</dbReference>
<reference evidence="13 15" key="2">
    <citation type="submission" date="2017-03" db="EMBL/GenBank/DDBJ databases">
        <title>Complete sequence of Clostridium formicaceticum DSM 92.</title>
        <authorList>
            <person name="Poehlein A."/>
            <person name="Karl M."/>
            <person name="Bengelsdorf F.R."/>
            <person name="Duerre P."/>
            <person name="Daniel R."/>
        </authorList>
    </citation>
    <scope>NUCLEOTIDE SEQUENCE [LARGE SCALE GENOMIC DNA]</scope>
    <source>
        <strain evidence="13 15">DSM 92</strain>
    </source>
</reference>
<evidence type="ECO:0000256" key="2">
    <source>
        <dbReference type="ARBA" id="ARBA00004533"/>
    </source>
</evidence>
<evidence type="ECO:0000313" key="12">
    <source>
        <dbReference type="EMBL" id="AOY75712.1"/>
    </source>
</evidence>
<keyword evidence="9" id="KW-1278">Translocase</keyword>
<proteinExistence type="predicted"/>
<evidence type="ECO:0000256" key="4">
    <source>
        <dbReference type="ARBA" id="ARBA00022475"/>
    </source>
</evidence>
<evidence type="ECO:0000313" key="15">
    <source>
        <dbReference type="Proteomes" id="UP000192478"/>
    </source>
</evidence>
<name>A0AAC9RHR9_9CLOT</name>
<dbReference type="AlphaFoldDB" id="A0AAC9RHR9"/>
<sequence>MDKILEIQNITREFPGVRALNGVSFDIRRGEVHALVGENGAGKSTLMKILSGVYRPTTGRILFNGQEVNFTNPKQAQQLGISIIHQEFSLIPYLSAVENIFLGRELKKSGGLLDKKRMKKEASEVLERLNAEIDLDKPVARLSVANQQFIEIAKAIAIDTKILIFDEPTASLTGNEIDKLFELIATLKENGVTMIYISHHLDEIFKIADRMTCLRDGEWVATKDIAACTKQDIVKMMVGREIINSFPQKPSWENKEADILLEVKKLKNSIINDVSFHLKKGEILGIAGLVGAGRTETIRALIGADSVEEKEVYLKGKKIEIKSPAEALDHGIGLIPESRKTQGLVLDMCVKNNITLSILKKIASNYGFIDKKKEQNIVEESIENLLIKTPHMRQKVKNLSGGNQQKVVLAKWLSTECEILIFDEPTRGIDVGAKEEIYKLIRNLADNGISIIMISSELPEVLGMSDRIVVMYKGKVMSEISGKTATSEEVMYYATGGVGNESNQYSKN</sequence>
<protein>
    <submittedName>
        <fullName evidence="13">Ribose import ATP-binding protein RbsA</fullName>
        <ecNumber evidence="13">3.6.3.17</ecNumber>
    </submittedName>
</protein>
<dbReference type="PROSITE" id="PS00211">
    <property type="entry name" value="ABC_TRANSPORTER_1"/>
    <property type="match status" value="1"/>
</dbReference>
<keyword evidence="6" id="KW-0677">Repeat</keyword>
<dbReference type="FunFam" id="3.40.50.300:FF:000127">
    <property type="entry name" value="Ribose import ATP-binding protein RbsA"/>
    <property type="match status" value="1"/>
</dbReference>
<evidence type="ECO:0000256" key="10">
    <source>
        <dbReference type="ARBA" id="ARBA00023136"/>
    </source>
</evidence>
<evidence type="ECO:0000256" key="6">
    <source>
        <dbReference type="ARBA" id="ARBA00022737"/>
    </source>
</evidence>
<feature type="domain" description="ABC transporter" evidence="11">
    <location>
        <begin position="254"/>
        <end position="498"/>
    </location>
</feature>
<comment type="subcellular location">
    <subcellularLocation>
        <location evidence="2">Cell inner membrane</location>
    </subcellularLocation>
    <subcellularLocation>
        <location evidence="1">Cell membrane</location>
        <topology evidence="1">Peripheral membrane protein</topology>
    </subcellularLocation>
</comment>
<dbReference type="InterPro" id="IPR017871">
    <property type="entry name" value="ABC_transporter-like_CS"/>
</dbReference>
<accession>A0AAC9RHR9</accession>
<dbReference type="EC" id="3.6.3.17" evidence="13"/>
<dbReference type="EMBL" id="CP020559">
    <property type="protein sequence ID" value="ARE86032.1"/>
    <property type="molecule type" value="Genomic_DNA"/>
</dbReference>
<keyword evidence="5" id="KW-0762">Sugar transport</keyword>
<evidence type="ECO:0000256" key="8">
    <source>
        <dbReference type="ARBA" id="ARBA00022840"/>
    </source>
</evidence>
<dbReference type="CDD" id="cd03215">
    <property type="entry name" value="ABC_Carb_Monos_II"/>
    <property type="match status" value="1"/>
</dbReference>
<dbReference type="GO" id="GO:0016887">
    <property type="term" value="F:ATP hydrolysis activity"/>
    <property type="evidence" value="ECO:0007669"/>
    <property type="project" value="InterPro"/>
</dbReference>
<keyword evidence="8 13" id="KW-0067">ATP-binding</keyword>
<dbReference type="PANTHER" id="PTHR43790:SF3">
    <property type="entry name" value="D-ALLOSE IMPORT ATP-BINDING PROTEIN ALSA-RELATED"/>
    <property type="match status" value="1"/>
</dbReference>
<dbReference type="Proteomes" id="UP000192478">
    <property type="component" value="Chromosome"/>
</dbReference>
<dbReference type="PROSITE" id="PS50893">
    <property type="entry name" value="ABC_TRANSPORTER_2"/>
    <property type="match status" value="2"/>
</dbReference>
<evidence type="ECO:0000256" key="3">
    <source>
        <dbReference type="ARBA" id="ARBA00022448"/>
    </source>
</evidence>
<dbReference type="GO" id="GO:0005524">
    <property type="term" value="F:ATP binding"/>
    <property type="evidence" value="ECO:0007669"/>
    <property type="project" value="UniProtKB-KW"/>
</dbReference>
<dbReference type="KEGG" id="cfm:BJL90_07270"/>